<dbReference type="GO" id="GO:0004519">
    <property type="term" value="F:endonuclease activity"/>
    <property type="evidence" value="ECO:0007669"/>
    <property type="project" value="UniProtKB-KW"/>
</dbReference>
<keyword evidence="5" id="KW-0378">Hydrolase</keyword>
<keyword evidence="6" id="KW-0695">RNA-directed DNA polymerase</keyword>
<feature type="domain" description="Integrase zinc-binding" evidence="8">
    <location>
        <begin position="227"/>
        <end position="281"/>
    </location>
</feature>
<dbReference type="CDD" id="cd09274">
    <property type="entry name" value="RNase_HI_RT_Ty3"/>
    <property type="match status" value="1"/>
</dbReference>
<name>A0AAV4FX50_9GAST</name>
<evidence type="ECO:0000256" key="1">
    <source>
        <dbReference type="ARBA" id="ARBA00022679"/>
    </source>
</evidence>
<evidence type="ECO:0000259" key="7">
    <source>
        <dbReference type="Pfam" id="PF17917"/>
    </source>
</evidence>
<dbReference type="Proteomes" id="UP000762676">
    <property type="component" value="Unassembled WGS sequence"/>
</dbReference>
<dbReference type="FunFam" id="1.10.340.70:FF:000003">
    <property type="entry name" value="Protein CBG25708"/>
    <property type="match status" value="1"/>
</dbReference>
<accession>A0AAV4FX50</accession>
<dbReference type="FunFam" id="3.10.20.370:FF:000001">
    <property type="entry name" value="Retrovirus-related Pol polyprotein from transposon 17.6-like protein"/>
    <property type="match status" value="1"/>
</dbReference>
<reference evidence="9 10" key="1">
    <citation type="journal article" date="2021" name="Elife">
        <title>Chloroplast acquisition without the gene transfer in kleptoplastic sea slugs, Plakobranchus ocellatus.</title>
        <authorList>
            <person name="Maeda T."/>
            <person name="Takahashi S."/>
            <person name="Yoshida T."/>
            <person name="Shimamura S."/>
            <person name="Takaki Y."/>
            <person name="Nagai Y."/>
            <person name="Toyoda A."/>
            <person name="Suzuki Y."/>
            <person name="Arimoto A."/>
            <person name="Ishii H."/>
            <person name="Satoh N."/>
            <person name="Nishiyama T."/>
            <person name="Hasebe M."/>
            <person name="Maruyama T."/>
            <person name="Minagawa J."/>
            <person name="Obokata J."/>
            <person name="Shigenobu S."/>
        </authorList>
    </citation>
    <scope>NUCLEOTIDE SEQUENCE [LARGE SCALE GENOMIC DNA]</scope>
</reference>
<sequence length="302" mass="34222">MHFNPKQEILVVCDAFPIGVGAILSQLDDNGEEKPVIFASRALSDAERKYSQIDREGLALVFAVKKFHKYISGRSFKLITDHKPLLGLFGENKVIPDHASARVQRWAIVLSAHSSSLLHCEGRENNADALSRLPLLYLPDQSDAAYGINYVHESENLLFTMLDKSLPFVKDIACETHRDRTLKQVYDRVLNGWPAKTEEHFRAFAARKNELSVESGCHLWGTRVVIPFVLQPKVLELLHGETHVGMAQMKALARSWVWWPQIDAEIEKSVKCCYTCKNIKTNRPKHPFFVGNGQKSLGNEYI</sequence>
<evidence type="ECO:0000313" key="10">
    <source>
        <dbReference type="Proteomes" id="UP000762676"/>
    </source>
</evidence>
<dbReference type="InterPro" id="IPR041588">
    <property type="entry name" value="Integrase_H2C2"/>
</dbReference>
<dbReference type="GO" id="GO:0016787">
    <property type="term" value="F:hydrolase activity"/>
    <property type="evidence" value="ECO:0007669"/>
    <property type="project" value="UniProtKB-KW"/>
</dbReference>
<feature type="domain" description="Reverse transcriptase RNase H-like" evidence="7">
    <location>
        <begin position="4"/>
        <end position="111"/>
    </location>
</feature>
<dbReference type="PANTHER" id="PTHR37984">
    <property type="entry name" value="PROTEIN CBG26694"/>
    <property type="match status" value="1"/>
</dbReference>
<keyword evidence="3" id="KW-0540">Nuclease</keyword>
<proteinExistence type="predicted"/>
<dbReference type="Gene3D" id="1.10.340.70">
    <property type="match status" value="1"/>
</dbReference>
<dbReference type="EMBL" id="BMAT01011708">
    <property type="protein sequence ID" value="GFR77679.1"/>
    <property type="molecule type" value="Genomic_DNA"/>
</dbReference>
<evidence type="ECO:0000256" key="5">
    <source>
        <dbReference type="ARBA" id="ARBA00022801"/>
    </source>
</evidence>
<dbReference type="SUPFAM" id="SSF56672">
    <property type="entry name" value="DNA/RNA polymerases"/>
    <property type="match status" value="1"/>
</dbReference>
<dbReference type="Pfam" id="PF17921">
    <property type="entry name" value="Integrase_H2C2"/>
    <property type="match status" value="1"/>
</dbReference>
<comment type="caution">
    <text evidence="9">The sequence shown here is derived from an EMBL/GenBank/DDBJ whole genome shotgun (WGS) entry which is preliminary data.</text>
</comment>
<organism evidence="9 10">
    <name type="scientific">Elysia marginata</name>
    <dbReference type="NCBI Taxonomy" id="1093978"/>
    <lineage>
        <taxon>Eukaryota</taxon>
        <taxon>Metazoa</taxon>
        <taxon>Spiralia</taxon>
        <taxon>Lophotrochozoa</taxon>
        <taxon>Mollusca</taxon>
        <taxon>Gastropoda</taxon>
        <taxon>Heterobranchia</taxon>
        <taxon>Euthyneura</taxon>
        <taxon>Panpulmonata</taxon>
        <taxon>Sacoglossa</taxon>
        <taxon>Placobranchoidea</taxon>
        <taxon>Plakobranchidae</taxon>
        <taxon>Elysia</taxon>
    </lineage>
</organism>
<dbReference type="Pfam" id="PF17917">
    <property type="entry name" value="RT_RNaseH"/>
    <property type="match status" value="1"/>
</dbReference>
<evidence type="ECO:0000259" key="8">
    <source>
        <dbReference type="Pfam" id="PF17921"/>
    </source>
</evidence>
<evidence type="ECO:0000256" key="3">
    <source>
        <dbReference type="ARBA" id="ARBA00022722"/>
    </source>
</evidence>
<keyword evidence="2" id="KW-0548">Nucleotidyltransferase</keyword>
<dbReference type="AlphaFoldDB" id="A0AAV4FX50"/>
<dbReference type="InterPro" id="IPR050951">
    <property type="entry name" value="Retrovirus_Pol_polyprotein"/>
</dbReference>
<evidence type="ECO:0000256" key="2">
    <source>
        <dbReference type="ARBA" id="ARBA00022695"/>
    </source>
</evidence>
<dbReference type="InterPro" id="IPR041373">
    <property type="entry name" value="RT_RNaseH"/>
</dbReference>
<evidence type="ECO:0000313" key="9">
    <source>
        <dbReference type="EMBL" id="GFR77679.1"/>
    </source>
</evidence>
<dbReference type="PANTHER" id="PTHR37984:SF12">
    <property type="entry name" value="RIBONUCLEASE H"/>
    <property type="match status" value="1"/>
</dbReference>
<keyword evidence="10" id="KW-1185">Reference proteome</keyword>
<dbReference type="GO" id="GO:0003964">
    <property type="term" value="F:RNA-directed DNA polymerase activity"/>
    <property type="evidence" value="ECO:0007669"/>
    <property type="project" value="UniProtKB-KW"/>
</dbReference>
<keyword evidence="4" id="KW-0255">Endonuclease</keyword>
<evidence type="ECO:0000256" key="6">
    <source>
        <dbReference type="ARBA" id="ARBA00022918"/>
    </source>
</evidence>
<evidence type="ECO:0000256" key="4">
    <source>
        <dbReference type="ARBA" id="ARBA00022759"/>
    </source>
</evidence>
<gene>
    <name evidence="9" type="ORF">ElyMa_005830800</name>
</gene>
<protein>
    <submittedName>
        <fullName evidence="9">Polyprotein</fullName>
    </submittedName>
</protein>
<keyword evidence="1" id="KW-0808">Transferase</keyword>
<dbReference type="InterPro" id="IPR043502">
    <property type="entry name" value="DNA/RNA_pol_sf"/>
</dbReference>